<evidence type="ECO:0000256" key="3">
    <source>
        <dbReference type="ARBA" id="ARBA00022741"/>
    </source>
</evidence>
<dbReference type="GO" id="GO:0046872">
    <property type="term" value="F:metal ion binding"/>
    <property type="evidence" value="ECO:0007669"/>
    <property type="project" value="UniProtKB-KW"/>
</dbReference>
<keyword evidence="5" id="KW-0408">Iron</keyword>
<dbReference type="Proteomes" id="UP000289996">
    <property type="component" value="Unassembled WGS sequence"/>
</dbReference>
<sequence length="320" mass="36089">MKSRGFLTPIAENYLHAYGVGYAAYRLAEQYRVNPQKAFIAGTLHDLGGAVPDSDRVAVAESLGISLNTAEYQVPMLVHAKLGDYFAQVLFGITDSDILNAIRYHTTGIDHATPLVKIVFLADKIQWDRNGEPPYLKGLLQALTISLDEGCRYFLKWLWQSDLYVVHPYLKRSYGSFIEQKNFQPLVRPEREVHLNATIKQNYYLDLVANEFKRAFKLGDIAYQLAQSVTSINADQAYVTAALTNMTHTIADDERLKIAQVLKIAPVAPIEPKLNAYFAQYEYGITDEDVLRAIRLCQQYSNDENTLSRVVAKSWTANNG</sequence>
<comment type="catalytic activity">
    <reaction evidence="6">
        <text>P(1),P(4)-bis(5'-adenosyl) tetraphosphate + H2O = 2 ADP + 2 H(+)</text>
        <dbReference type="Rhea" id="RHEA:24252"/>
        <dbReference type="ChEBI" id="CHEBI:15377"/>
        <dbReference type="ChEBI" id="CHEBI:15378"/>
        <dbReference type="ChEBI" id="CHEBI:58141"/>
        <dbReference type="ChEBI" id="CHEBI:456216"/>
        <dbReference type="EC" id="3.6.1.41"/>
    </reaction>
</comment>
<dbReference type="RefSeq" id="WP_130846622.1">
    <property type="nucleotide sequence ID" value="NZ_UYIE01000001.1"/>
</dbReference>
<dbReference type="Pfam" id="PF01966">
    <property type="entry name" value="HD"/>
    <property type="match status" value="1"/>
</dbReference>
<dbReference type="InterPro" id="IPR003607">
    <property type="entry name" value="HD/PDEase_dom"/>
</dbReference>
<evidence type="ECO:0000256" key="5">
    <source>
        <dbReference type="ARBA" id="ARBA00023004"/>
    </source>
</evidence>
<dbReference type="NCBIfam" id="TIGR00488">
    <property type="entry name" value="bis(5'-nucleosyl)-tetraphosphatase (symmetrical) YqeK"/>
    <property type="match status" value="1"/>
</dbReference>
<keyword evidence="3" id="KW-0547">Nucleotide-binding</keyword>
<proteinExistence type="predicted"/>
<keyword evidence="4 8" id="KW-0378">Hydrolase</keyword>
<gene>
    <name evidence="8" type="ORF">MUDAN_MDHGFNIF_00656</name>
</gene>
<dbReference type="Gene3D" id="1.10.3210.10">
    <property type="entry name" value="Hypothetical protein af1432"/>
    <property type="match status" value="1"/>
</dbReference>
<name>A0A660DZH0_9LACO</name>
<organism evidence="8 9">
    <name type="scientific">Lactiplantibacillus mudanjiangensis</name>
    <dbReference type="NCBI Taxonomy" id="1296538"/>
    <lineage>
        <taxon>Bacteria</taxon>
        <taxon>Bacillati</taxon>
        <taxon>Bacillota</taxon>
        <taxon>Bacilli</taxon>
        <taxon>Lactobacillales</taxon>
        <taxon>Lactobacillaceae</taxon>
        <taxon>Lactiplantibacillus</taxon>
    </lineage>
</organism>
<evidence type="ECO:0000313" key="9">
    <source>
        <dbReference type="Proteomes" id="UP000289996"/>
    </source>
</evidence>
<accession>A0A660DZH0</accession>
<evidence type="ECO:0000313" key="8">
    <source>
        <dbReference type="EMBL" id="VDG28470.1"/>
    </source>
</evidence>
<evidence type="ECO:0000256" key="2">
    <source>
        <dbReference type="ARBA" id="ARBA00022723"/>
    </source>
</evidence>
<dbReference type="InterPro" id="IPR006674">
    <property type="entry name" value="HD_domain"/>
</dbReference>
<dbReference type="InterPro" id="IPR005249">
    <property type="entry name" value="YqeK"/>
</dbReference>
<evidence type="ECO:0000256" key="4">
    <source>
        <dbReference type="ARBA" id="ARBA00022801"/>
    </source>
</evidence>
<dbReference type="SUPFAM" id="SSF109604">
    <property type="entry name" value="HD-domain/PDEase-like"/>
    <property type="match status" value="1"/>
</dbReference>
<evidence type="ECO:0000256" key="1">
    <source>
        <dbReference type="ARBA" id="ARBA00012506"/>
    </source>
</evidence>
<keyword evidence="2" id="KW-0479">Metal-binding</keyword>
<feature type="domain" description="HD" evidence="7">
    <location>
        <begin position="13"/>
        <end position="128"/>
    </location>
</feature>
<dbReference type="GO" id="GO:0000166">
    <property type="term" value="F:nucleotide binding"/>
    <property type="evidence" value="ECO:0007669"/>
    <property type="project" value="UniProtKB-KW"/>
</dbReference>
<dbReference type="AlphaFoldDB" id="A0A660DZH0"/>
<protein>
    <recommendedName>
        <fullName evidence="1">bis(5'-nucleosyl)-tetraphosphatase (symmetrical)</fullName>
        <ecNumber evidence="1">3.6.1.41</ecNumber>
    </recommendedName>
</protein>
<dbReference type="EC" id="3.6.1.41" evidence="1"/>
<dbReference type="OrthoDB" id="5295945at2"/>
<keyword evidence="9" id="KW-1185">Reference proteome</keyword>
<dbReference type="GO" id="GO:0008803">
    <property type="term" value="F:bis(5'-nucleosyl)-tetraphosphatase (symmetrical) activity"/>
    <property type="evidence" value="ECO:0007669"/>
    <property type="project" value="UniProtKB-EC"/>
</dbReference>
<dbReference type="PANTHER" id="PTHR35795">
    <property type="entry name" value="SLR1885 PROTEIN"/>
    <property type="match status" value="1"/>
</dbReference>
<dbReference type="PROSITE" id="PS51831">
    <property type="entry name" value="HD"/>
    <property type="match status" value="1"/>
</dbReference>
<evidence type="ECO:0000256" key="6">
    <source>
        <dbReference type="ARBA" id="ARBA00049417"/>
    </source>
</evidence>
<dbReference type="CDD" id="cd00077">
    <property type="entry name" value="HDc"/>
    <property type="match status" value="1"/>
</dbReference>
<evidence type="ECO:0000259" key="7">
    <source>
        <dbReference type="PROSITE" id="PS51831"/>
    </source>
</evidence>
<reference evidence="8 9" key="1">
    <citation type="submission" date="2018-11" db="EMBL/GenBank/DDBJ databases">
        <authorList>
            <person name="Wuyts S."/>
        </authorList>
    </citation>
    <scope>NUCLEOTIDE SEQUENCE [LARGE SCALE GENOMIC DNA]</scope>
    <source>
        <strain evidence="8">Lactobacillus mudanjiangensis AMBF249</strain>
    </source>
</reference>
<dbReference type="InterPro" id="IPR051094">
    <property type="entry name" value="Diverse_Catalytic_Enzymes"/>
</dbReference>
<dbReference type="PANTHER" id="PTHR35795:SF1">
    <property type="entry name" value="BIS(5'-NUCLEOSYL)-TETRAPHOSPHATASE, SYMMETRICAL"/>
    <property type="match status" value="1"/>
</dbReference>
<dbReference type="EMBL" id="UYIG01000112">
    <property type="protein sequence ID" value="VDG28470.1"/>
    <property type="molecule type" value="Genomic_DNA"/>
</dbReference>